<dbReference type="PANTHER" id="PTHR36121:SF1">
    <property type="entry name" value="PROTEIN SXY"/>
    <property type="match status" value="1"/>
</dbReference>
<keyword evidence="3" id="KW-1185">Reference proteome</keyword>
<dbReference type="Proteomes" id="UP000647587">
    <property type="component" value="Unassembled WGS sequence"/>
</dbReference>
<dbReference type="PANTHER" id="PTHR36121">
    <property type="entry name" value="PROTEIN SXY"/>
    <property type="match status" value="1"/>
</dbReference>
<evidence type="ECO:0000313" key="2">
    <source>
        <dbReference type="EMBL" id="GGK18870.1"/>
    </source>
</evidence>
<comment type="caution">
    <text evidence="2">The sequence shown here is derived from an EMBL/GenBank/DDBJ whole genome shotgun (WGS) entry which is preliminary data.</text>
</comment>
<evidence type="ECO:0000313" key="3">
    <source>
        <dbReference type="Proteomes" id="UP000647587"/>
    </source>
</evidence>
<dbReference type="Pfam" id="PF04994">
    <property type="entry name" value="TfoX_C"/>
    <property type="match status" value="1"/>
</dbReference>
<organism evidence="2 3">
    <name type="scientific">Deinococcus malanensis</name>
    <dbReference type="NCBI Taxonomy" id="1706855"/>
    <lineage>
        <taxon>Bacteria</taxon>
        <taxon>Thermotogati</taxon>
        <taxon>Deinococcota</taxon>
        <taxon>Deinococci</taxon>
        <taxon>Deinococcales</taxon>
        <taxon>Deinococcaceae</taxon>
        <taxon>Deinococcus</taxon>
    </lineage>
</organism>
<dbReference type="Gene3D" id="1.10.150.20">
    <property type="entry name" value="5' to 3' exonuclease, C-terminal subdomain"/>
    <property type="match status" value="1"/>
</dbReference>
<protein>
    <recommendedName>
        <fullName evidence="1">TfoX C-terminal domain-containing protein</fullName>
    </recommendedName>
</protein>
<evidence type="ECO:0000259" key="1">
    <source>
        <dbReference type="Pfam" id="PF04994"/>
    </source>
</evidence>
<dbReference type="InterPro" id="IPR007077">
    <property type="entry name" value="TfoX_C"/>
</dbReference>
<proteinExistence type="predicted"/>
<name>A0ABQ2EP84_9DEIO</name>
<feature type="domain" description="TfoX C-terminal" evidence="1">
    <location>
        <begin position="11"/>
        <end position="84"/>
    </location>
</feature>
<accession>A0ABQ2EP84</accession>
<sequence length="88" mass="9956">MFPPDTAQVGLLPNLGDKSARLLRHAGILTVGDLRQIGPVEAYRRLLVIGEQPSLVLLWAMVAGMRGEHWLHLTDYEKQELRAQLREE</sequence>
<dbReference type="InterPro" id="IPR047525">
    <property type="entry name" value="TfoX-like"/>
</dbReference>
<dbReference type="EMBL" id="BMPP01000003">
    <property type="protein sequence ID" value="GGK18870.1"/>
    <property type="molecule type" value="Genomic_DNA"/>
</dbReference>
<reference evidence="3" key="1">
    <citation type="journal article" date="2019" name="Int. J. Syst. Evol. Microbiol.">
        <title>The Global Catalogue of Microorganisms (GCM) 10K type strain sequencing project: providing services to taxonomists for standard genome sequencing and annotation.</title>
        <authorList>
            <consortium name="The Broad Institute Genomics Platform"/>
            <consortium name="The Broad Institute Genome Sequencing Center for Infectious Disease"/>
            <person name="Wu L."/>
            <person name="Ma J."/>
        </authorList>
    </citation>
    <scope>NUCLEOTIDE SEQUENCE [LARGE SCALE GENOMIC DNA]</scope>
    <source>
        <strain evidence="3">JCM 30331</strain>
    </source>
</reference>
<gene>
    <name evidence="2" type="ORF">GCM10008955_10330</name>
</gene>
<dbReference type="RefSeq" id="WP_189005176.1">
    <property type="nucleotide sequence ID" value="NZ_BMPP01000003.1"/>
</dbReference>